<dbReference type="EMBL" id="KN833299">
    <property type="protein sequence ID" value="KIM71495.1"/>
    <property type="molecule type" value="Genomic_DNA"/>
</dbReference>
<dbReference type="InterPro" id="IPR012132">
    <property type="entry name" value="GMC_OxRdtase"/>
</dbReference>
<dbReference type="PANTHER" id="PTHR11552">
    <property type="entry name" value="GLUCOSE-METHANOL-CHOLINE GMC OXIDOREDUCTASE"/>
    <property type="match status" value="1"/>
</dbReference>
<evidence type="ECO:0000256" key="1">
    <source>
        <dbReference type="ARBA" id="ARBA00001974"/>
    </source>
</evidence>
<name>A0A0C3EFP5_PILCF</name>
<organism evidence="4 5">
    <name type="scientific">Piloderma croceum (strain F 1598)</name>
    <dbReference type="NCBI Taxonomy" id="765440"/>
    <lineage>
        <taxon>Eukaryota</taxon>
        <taxon>Fungi</taxon>
        <taxon>Dikarya</taxon>
        <taxon>Basidiomycota</taxon>
        <taxon>Agaricomycotina</taxon>
        <taxon>Agaricomycetes</taxon>
        <taxon>Agaricomycetidae</taxon>
        <taxon>Atheliales</taxon>
        <taxon>Atheliaceae</taxon>
        <taxon>Piloderma</taxon>
    </lineage>
</organism>
<dbReference type="GO" id="GO:0016614">
    <property type="term" value="F:oxidoreductase activity, acting on CH-OH group of donors"/>
    <property type="evidence" value="ECO:0007669"/>
    <property type="project" value="InterPro"/>
</dbReference>
<feature type="domain" description="Glucose-methanol-choline oxidoreductase C-terminal" evidence="3">
    <location>
        <begin position="13"/>
        <end position="73"/>
    </location>
</feature>
<dbReference type="Pfam" id="PF05199">
    <property type="entry name" value="GMC_oxred_C"/>
    <property type="match status" value="1"/>
</dbReference>
<dbReference type="OrthoDB" id="269227at2759"/>
<evidence type="ECO:0000313" key="4">
    <source>
        <dbReference type="EMBL" id="KIM71495.1"/>
    </source>
</evidence>
<proteinExistence type="inferred from homology"/>
<dbReference type="HOGENOM" id="CLU_002865_8_0_1"/>
<keyword evidence="5" id="KW-1185">Reference proteome</keyword>
<protein>
    <recommendedName>
        <fullName evidence="3">Glucose-methanol-choline oxidoreductase C-terminal domain-containing protein</fullName>
    </recommendedName>
</protein>
<dbReference type="Gene3D" id="3.50.50.60">
    <property type="entry name" value="FAD/NAD(P)-binding domain"/>
    <property type="match status" value="1"/>
</dbReference>
<evidence type="ECO:0000256" key="2">
    <source>
        <dbReference type="ARBA" id="ARBA00010790"/>
    </source>
</evidence>
<dbReference type="InterPro" id="IPR036188">
    <property type="entry name" value="FAD/NAD-bd_sf"/>
</dbReference>
<sequence length="86" mass="9310">MLSQPGIFLMWVKSANGTCWHTTGSCSMLPKDKQGVVDSKLKVYGASNLRIADLSIVPIQIASHTQSIAYVIGEKVADFITGKSRI</sequence>
<comment type="similarity">
    <text evidence="2">Belongs to the GMC oxidoreductase family.</text>
</comment>
<dbReference type="GO" id="GO:0050660">
    <property type="term" value="F:flavin adenine dinucleotide binding"/>
    <property type="evidence" value="ECO:0007669"/>
    <property type="project" value="InterPro"/>
</dbReference>
<evidence type="ECO:0000313" key="5">
    <source>
        <dbReference type="Proteomes" id="UP000054166"/>
    </source>
</evidence>
<reference evidence="4 5" key="1">
    <citation type="submission" date="2014-04" db="EMBL/GenBank/DDBJ databases">
        <authorList>
            <consortium name="DOE Joint Genome Institute"/>
            <person name="Kuo A."/>
            <person name="Tarkka M."/>
            <person name="Buscot F."/>
            <person name="Kohler A."/>
            <person name="Nagy L.G."/>
            <person name="Floudas D."/>
            <person name="Copeland A."/>
            <person name="Barry K.W."/>
            <person name="Cichocki N."/>
            <person name="Veneault-Fourrey C."/>
            <person name="LaButti K."/>
            <person name="Lindquist E.A."/>
            <person name="Lipzen A."/>
            <person name="Lundell T."/>
            <person name="Morin E."/>
            <person name="Murat C."/>
            <person name="Sun H."/>
            <person name="Tunlid A."/>
            <person name="Henrissat B."/>
            <person name="Grigoriev I.V."/>
            <person name="Hibbett D.S."/>
            <person name="Martin F."/>
            <person name="Nordberg H.P."/>
            <person name="Cantor M.N."/>
            <person name="Hua S.X."/>
        </authorList>
    </citation>
    <scope>NUCLEOTIDE SEQUENCE [LARGE SCALE GENOMIC DNA]</scope>
    <source>
        <strain evidence="4 5">F 1598</strain>
    </source>
</reference>
<dbReference type="STRING" id="765440.A0A0C3EFP5"/>
<reference evidence="5" key="2">
    <citation type="submission" date="2015-01" db="EMBL/GenBank/DDBJ databases">
        <title>Evolutionary Origins and Diversification of the Mycorrhizal Mutualists.</title>
        <authorList>
            <consortium name="DOE Joint Genome Institute"/>
            <consortium name="Mycorrhizal Genomics Consortium"/>
            <person name="Kohler A."/>
            <person name="Kuo A."/>
            <person name="Nagy L.G."/>
            <person name="Floudas D."/>
            <person name="Copeland A."/>
            <person name="Barry K.W."/>
            <person name="Cichocki N."/>
            <person name="Veneault-Fourrey C."/>
            <person name="LaButti K."/>
            <person name="Lindquist E.A."/>
            <person name="Lipzen A."/>
            <person name="Lundell T."/>
            <person name="Morin E."/>
            <person name="Murat C."/>
            <person name="Riley R."/>
            <person name="Ohm R."/>
            <person name="Sun H."/>
            <person name="Tunlid A."/>
            <person name="Henrissat B."/>
            <person name="Grigoriev I.V."/>
            <person name="Hibbett D.S."/>
            <person name="Martin F."/>
        </authorList>
    </citation>
    <scope>NUCLEOTIDE SEQUENCE [LARGE SCALE GENOMIC DNA]</scope>
    <source>
        <strain evidence="5">F 1598</strain>
    </source>
</reference>
<dbReference type="Gene3D" id="3.30.560.10">
    <property type="entry name" value="Glucose Oxidase, domain 3"/>
    <property type="match status" value="1"/>
</dbReference>
<dbReference type="SUPFAM" id="SSF51905">
    <property type="entry name" value="FAD/NAD(P)-binding domain"/>
    <property type="match status" value="1"/>
</dbReference>
<gene>
    <name evidence="4" type="ORF">PILCRDRAFT_753162</name>
</gene>
<accession>A0A0C3EFP5</accession>
<evidence type="ECO:0000259" key="3">
    <source>
        <dbReference type="Pfam" id="PF05199"/>
    </source>
</evidence>
<dbReference type="AlphaFoldDB" id="A0A0C3EFP5"/>
<dbReference type="InterPro" id="IPR007867">
    <property type="entry name" value="GMC_OxRtase_C"/>
</dbReference>
<dbReference type="Proteomes" id="UP000054166">
    <property type="component" value="Unassembled WGS sequence"/>
</dbReference>
<dbReference type="InParanoid" id="A0A0C3EFP5"/>
<comment type="cofactor">
    <cofactor evidence="1">
        <name>FAD</name>
        <dbReference type="ChEBI" id="CHEBI:57692"/>
    </cofactor>
</comment>
<dbReference type="PANTHER" id="PTHR11552:SF147">
    <property type="entry name" value="CHOLINE DEHYDROGENASE, MITOCHONDRIAL"/>
    <property type="match status" value="1"/>
</dbReference>